<feature type="region of interest" description="Disordered" evidence="1">
    <location>
        <begin position="22"/>
        <end position="62"/>
    </location>
</feature>
<dbReference type="Proteomes" id="UP001178461">
    <property type="component" value="Chromosome 2"/>
</dbReference>
<sequence length="62" mass="6657">MGGGGRFPGTAPSSGLLKTLLQGYGDRSLQRQRSTRGVTRRKGEGSTQTQTRKSQTARSFLS</sequence>
<evidence type="ECO:0000313" key="3">
    <source>
        <dbReference type="Proteomes" id="UP001178461"/>
    </source>
</evidence>
<protein>
    <submittedName>
        <fullName evidence="2">Uncharacterized protein</fullName>
    </submittedName>
</protein>
<feature type="non-terminal residue" evidence="2">
    <location>
        <position position="62"/>
    </location>
</feature>
<dbReference type="AlphaFoldDB" id="A0AA35JVX1"/>
<keyword evidence="3" id="KW-1185">Reference proteome</keyword>
<accession>A0AA35JVX1</accession>
<gene>
    <name evidence="2" type="ORF">PODLI_1B011946</name>
</gene>
<evidence type="ECO:0000313" key="2">
    <source>
        <dbReference type="EMBL" id="CAI5765733.1"/>
    </source>
</evidence>
<reference evidence="2" key="1">
    <citation type="submission" date="2022-12" db="EMBL/GenBank/DDBJ databases">
        <authorList>
            <person name="Alioto T."/>
            <person name="Alioto T."/>
            <person name="Gomez Garrido J."/>
        </authorList>
    </citation>
    <scope>NUCLEOTIDE SEQUENCE</scope>
</reference>
<name>A0AA35JVX1_9SAUR</name>
<feature type="compositionally biased region" description="Polar residues" evidence="1">
    <location>
        <begin position="45"/>
        <end position="62"/>
    </location>
</feature>
<organism evidence="2 3">
    <name type="scientific">Podarcis lilfordi</name>
    <name type="common">Lilford's wall lizard</name>
    <dbReference type="NCBI Taxonomy" id="74358"/>
    <lineage>
        <taxon>Eukaryota</taxon>
        <taxon>Metazoa</taxon>
        <taxon>Chordata</taxon>
        <taxon>Craniata</taxon>
        <taxon>Vertebrata</taxon>
        <taxon>Euteleostomi</taxon>
        <taxon>Lepidosauria</taxon>
        <taxon>Squamata</taxon>
        <taxon>Bifurcata</taxon>
        <taxon>Unidentata</taxon>
        <taxon>Episquamata</taxon>
        <taxon>Laterata</taxon>
        <taxon>Lacertibaenia</taxon>
        <taxon>Lacertidae</taxon>
        <taxon>Podarcis</taxon>
    </lineage>
</organism>
<dbReference type="EMBL" id="OX395127">
    <property type="protein sequence ID" value="CAI5765733.1"/>
    <property type="molecule type" value="Genomic_DNA"/>
</dbReference>
<evidence type="ECO:0000256" key="1">
    <source>
        <dbReference type="SAM" id="MobiDB-lite"/>
    </source>
</evidence>
<proteinExistence type="predicted"/>